<feature type="compositionally biased region" description="Acidic residues" evidence="1">
    <location>
        <begin position="212"/>
        <end position="228"/>
    </location>
</feature>
<feature type="domain" description="DUF6532" evidence="2">
    <location>
        <begin position="259"/>
        <end position="349"/>
    </location>
</feature>
<feature type="region of interest" description="Disordered" evidence="1">
    <location>
        <begin position="208"/>
        <end position="228"/>
    </location>
</feature>
<feature type="compositionally biased region" description="Basic and acidic residues" evidence="1">
    <location>
        <begin position="14"/>
        <end position="33"/>
    </location>
</feature>
<dbReference type="AlphaFoldDB" id="A0A165EBG0"/>
<name>A0A165EBG0_9BASI</name>
<keyword evidence="4" id="KW-1185">Reference proteome</keyword>
<reference evidence="3 4" key="1">
    <citation type="journal article" date="2016" name="Mol. Biol. Evol.">
        <title>Comparative Genomics of Early-Diverging Mushroom-Forming Fungi Provides Insights into the Origins of Lignocellulose Decay Capabilities.</title>
        <authorList>
            <person name="Nagy L.G."/>
            <person name="Riley R."/>
            <person name="Tritt A."/>
            <person name="Adam C."/>
            <person name="Daum C."/>
            <person name="Floudas D."/>
            <person name="Sun H."/>
            <person name="Yadav J.S."/>
            <person name="Pangilinan J."/>
            <person name="Larsson K.H."/>
            <person name="Matsuura K."/>
            <person name="Barry K."/>
            <person name="Labutti K."/>
            <person name="Kuo R."/>
            <person name="Ohm R.A."/>
            <person name="Bhattacharya S.S."/>
            <person name="Shirouzu T."/>
            <person name="Yoshinaga Y."/>
            <person name="Martin F.M."/>
            <person name="Grigoriev I.V."/>
            <person name="Hibbett D.S."/>
        </authorList>
    </citation>
    <scope>NUCLEOTIDE SEQUENCE [LARGE SCALE GENOMIC DNA]</scope>
    <source>
        <strain evidence="3 4">HHB12733</strain>
    </source>
</reference>
<feature type="compositionally biased region" description="Polar residues" evidence="1">
    <location>
        <begin position="153"/>
        <end position="162"/>
    </location>
</feature>
<dbReference type="Proteomes" id="UP000076842">
    <property type="component" value="Unassembled WGS sequence"/>
</dbReference>
<dbReference type="EMBL" id="KV424013">
    <property type="protein sequence ID" value="KZT54498.1"/>
    <property type="molecule type" value="Genomic_DNA"/>
</dbReference>
<gene>
    <name evidence="3" type="ORF">CALCODRAFT_485543</name>
</gene>
<feature type="compositionally biased region" description="Acidic residues" evidence="1">
    <location>
        <begin position="72"/>
        <end position="87"/>
    </location>
</feature>
<dbReference type="Pfam" id="PF20149">
    <property type="entry name" value="DUF6532"/>
    <property type="match status" value="1"/>
</dbReference>
<organism evidence="3 4">
    <name type="scientific">Calocera cornea HHB12733</name>
    <dbReference type="NCBI Taxonomy" id="1353952"/>
    <lineage>
        <taxon>Eukaryota</taxon>
        <taxon>Fungi</taxon>
        <taxon>Dikarya</taxon>
        <taxon>Basidiomycota</taxon>
        <taxon>Agaricomycotina</taxon>
        <taxon>Dacrymycetes</taxon>
        <taxon>Dacrymycetales</taxon>
        <taxon>Dacrymycetaceae</taxon>
        <taxon>Calocera</taxon>
    </lineage>
</organism>
<evidence type="ECO:0000313" key="4">
    <source>
        <dbReference type="Proteomes" id="UP000076842"/>
    </source>
</evidence>
<feature type="region of interest" description="Disordered" evidence="1">
    <location>
        <begin position="1"/>
        <end position="165"/>
    </location>
</feature>
<feature type="compositionally biased region" description="Basic residues" evidence="1">
    <location>
        <begin position="127"/>
        <end position="139"/>
    </location>
</feature>
<evidence type="ECO:0000256" key="1">
    <source>
        <dbReference type="SAM" id="MobiDB-lite"/>
    </source>
</evidence>
<dbReference type="OrthoDB" id="3257342at2759"/>
<feature type="compositionally biased region" description="Acidic residues" evidence="1">
    <location>
        <begin position="397"/>
        <end position="413"/>
    </location>
</feature>
<sequence length="422" mass="46791">MASHTQQIGGRKGGHTEGTLKHYDLRKLNKEGRPGAQKQKALPSAAQAQKTQKGAPSRIVHGSQKREYKHEDEEESEEDEEEDGSEEPDNHQEANYGRPAGKGRATQIAGTESDAEVQDAGAPPRNVLKHIAKNKASGRKGKDTRVSQKPAGPSQTALQQRFTAREGPSMGLIALWPQNPGLIGDLGRPAFEPSQDADNRSQELVDAFQGDQDVEEEETDAVDDGEESEGFGQLTAMLEEMSKEARHKPAGKWLLGTEERPTYRFIYANVEVLNDEVELDGMFLHEAIIYVAGHCFYNKPRATGDALALPNFFTPFPSEGIMAICTALFHALSEWRSGEKETIHFQASRKNKLAKRILRKNFRVFRKHDPETCKTGQTTLATKARALMEKSSAGQAVEEDPDEEGSIAEDDPEVFYRPKRKD</sequence>
<protein>
    <recommendedName>
        <fullName evidence="2">DUF6532 domain-containing protein</fullName>
    </recommendedName>
</protein>
<dbReference type="InterPro" id="IPR045341">
    <property type="entry name" value="DUF6532"/>
</dbReference>
<proteinExistence type="predicted"/>
<evidence type="ECO:0000259" key="2">
    <source>
        <dbReference type="Pfam" id="PF20149"/>
    </source>
</evidence>
<evidence type="ECO:0000313" key="3">
    <source>
        <dbReference type="EMBL" id="KZT54498.1"/>
    </source>
</evidence>
<accession>A0A165EBG0</accession>
<feature type="region of interest" description="Disordered" evidence="1">
    <location>
        <begin position="388"/>
        <end position="422"/>
    </location>
</feature>
<dbReference type="InParanoid" id="A0A165EBG0"/>